<feature type="compositionally biased region" description="Polar residues" evidence="1">
    <location>
        <begin position="154"/>
        <end position="181"/>
    </location>
</feature>
<evidence type="ECO:0000313" key="3">
    <source>
        <dbReference type="Proteomes" id="UP000250140"/>
    </source>
</evidence>
<feature type="region of interest" description="Disordered" evidence="1">
    <location>
        <begin position="87"/>
        <end position="330"/>
    </location>
</feature>
<gene>
    <name evidence="2" type="ORF">AOQ84DRAFT_388077</name>
</gene>
<dbReference type="EMBL" id="KV749398">
    <property type="protein sequence ID" value="OCL09591.1"/>
    <property type="molecule type" value="Genomic_DNA"/>
</dbReference>
<proteinExistence type="predicted"/>
<dbReference type="AlphaFoldDB" id="A0A8E2F336"/>
<name>A0A8E2F336_9PEZI</name>
<organism evidence="2 3">
    <name type="scientific">Glonium stellatum</name>
    <dbReference type="NCBI Taxonomy" id="574774"/>
    <lineage>
        <taxon>Eukaryota</taxon>
        <taxon>Fungi</taxon>
        <taxon>Dikarya</taxon>
        <taxon>Ascomycota</taxon>
        <taxon>Pezizomycotina</taxon>
        <taxon>Dothideomycetes</taxon>
        <taxon>Pleosporomycetidae</taxon>
        <taxon>Gloniales</taxon>
        <taxon>Gloniaceae</taxon>
        <taxon>Glonium</taxon>
    </lineage>
</organism>
<feature type="compositionally biased region" description="Polar residues" evidence="1">
    <location>
        <begin position="276"/>
        <end position="291"/>
    </location>
</feature>
<reference evidence="2 3" key="1">
    <citation type="journal article" date="2016" name="Nat. Commun.">
        <title>Ectomycorrhizal ecology is imprinted in the genome of the dominant symbiotic fungus Cenococcum geophilum.</title>
        <authorList>
            <consortium name="DOE Joint Genome Institute"/>
            <person name="Peter M."/>
            <person name="Kohler A."/>
            <person name="Ohm R.A."/>
            <person name="Kuo A."/>
            <person name="Krutzmann J."/>
            <person name="Morin E."/>
            <person name="Arend M."/>
            <person name="Barry K.W."/>
            <person name="Binder M."/>
            <person name="Choi C."/>
            <person name="Clum A."/>
            <person name="Copeland A."/>
            <person name="Grisel N."/>
            <person name="Haridas S."/>
            <person name="Kipfer T."/>
            <person name="LaButti K."/>
            <person name="Lindquist E."/>
            <person name="Lipzen A."/>
            <person name="Maire R."/>
            <person name="Meier B."/>
            <person name="Mihaltcheva S."/>
            <person name="Molinier V."/>
            <person name="Murat C."/>
            <person name="Poggeler S."/>
            <person name="Quandt C.A."/>
            <person name="Sperisen C."/>
            <person name="Tritt A."/>
            <person name="Tisserant E."/>
            <person name="Crous P.W."/>
            <person name="Henrissat B."/>
            <person name="Nehls U."/>
            <person name="Egli S."/>
            <person name="Spatafora J.W."/>
            <person name="Grigoriev I.V."/>
            <person name="Martin F.M."/>
        </authorList>
    </citation>
    <scope>NUCLEOTIDE SEQUENCE [LARGE SCALE GENOMIC DNA]</scope>
    <source>
        <strain evidence="2 3">CBS 207.34</strain>
    </source>
</reference>
<sequence length="353" mass="38251">MSAPHPQPGTSPMDNLQAMVNLVFMQTGRYFKDPITGNSAKSQYSMKRAIPAALERFHDSLDELENELTRAKMTTRRDLAVLQADREKREQAEAAERERIAAESCADKVRPPQSGSGGGETSKKADVAMTDEAQPVQANTTKTEILLIPENILDKSTSSAKPTGAAPSQQSHPAPITTTTGPPVDDLFDPPPTTANTDLDFDAMFNDQEPENQNADTSANPASPNLNFTLDDGPSSLLPGLEAFANSANDNSAPNQAANIDETGDFNMLDLPSNADPATNNPGQPESFSQTEHIESGIDSQYQNSQAQQQQQGQDDFLDTMPTEPNFDDLFDIEYGNPEGTEFEDAFYAFGEN</sequence>
<protein>
    <submittedName>
        <fullName evidence="2">Uncharacterized protein</fullName>
    </submittedName>
</protein>
<accession>A0A8E2F336</accession>
<dbReference type="OrthoDB" id="5409998at2759"/>
<dbReference type="Proteomes" id="UP000250140">
    <property type="component" value="Unassembled WGS sequence"/>
</dbReference>
<feature type="compositionally biased region" description="Low complexity" evidence="1">
    <location>
        <begin position="301"/>
        <end position="314"/>
    </location>
</feature>
<feature type="compositionally biased region" description="Basic and acidic residues" evidence="1">
    <location>
        <begin position="87"/>
        <end position="110"/>
    </location>
</feature>
<feature type="compositionally biased region" description="Polar residues" evidence="1">
    <location>
        <begin position="246"/>
        <end position="258"/>
    </location>
</feature>
<evidence type="ECO:0000313" key="2">
    <source>
        <dbReference type="EMBL" id="OCL09591.1"/>
    </source>
</evidence>
<keyword evidence="3" id="KW-1185">Reference proteome</keyword>
<feature type="compositionally biased region" description="Polar residues" evidence="1">
    <location>
        <begin position="211"/>
        <end position="228"/>
    </location>
</feature>
<evidence type="ECO:0000256" key="1">
    <source>
        <dbReference type="SAM" id="MobiDB-lite"/>
    </source>
</evidence>